<keyword evidence="2" id="KW-1185">Reference proteome</keyword>
<dbReference type="PROSITE" id="PS00786">
    <property type="entry name" value="5_NUCLEOTIDASE_2"/>
    <property type="match status" value="1"/>
</dbReference>
<dbReference type="InterPro" id="IPR006146">
    <property type="entry name" value="5'-Nucleotdase_CS"/>
</dbReference>
<reference evidence="1 2" key="1">
    <citation type="journal article" date="2014" name="PLoS Genet.">
        <title>Phylogenetically driven sequencing of extremely halophilic archaea reveals strategies for static and dynamic osmo-response.</title>
        <authorList>
            <person name="Becker E.A."/>
            <person name="Seitzer P.M."/>
            <person name="Tritt A."/>
            <person name="Larsen D."/>
            <person name="Krusor M."/>
            <person name="Yao A.I."/>
            <person name="Wu D."/>
            <person name="Madern D."/>
            <person name="Eisen J.A."/>
            <person name="Darling A.E."/>
            <person name="Facciotti M.T."/>
        </authorList>
    </citation>
    <scope>NUCLEOTIDE SEQUENCE [LARGE SCALE GENOMIC DNA]</scope>
    <source>
        <strain evidence="1 2">DSM 10284</strain>
    </source>
</reference>
<dbReference type="Proteomes" id="UP000011509">
    <property type="component" value="Unassembled WGS sequence"/>
</dbReference>
<protein>
    <submittedName>
        <fullName evidence="1">UDP-sugar hydrolase / 5'-nucleotidase</fullName>
    </submittedName>
</protein>
<proteinExistence type="predicted"/>
<dbReference type="GO" id="GO:0046872">
    <property type="term" value="F:metal ion binding"/>
    <property type="evidence" value="ECO:0007669"/>
    <property type="project" value="InterPro"/>
</dbReference>
<dbReference type="EMBL" id="AOJL01000048">
    <property type="protein sequence ID" value="ELZ45623.1"/>
    <property type="molecule type" value="Genomic_DNA"/>
</dbReference>
<comment type="caution">
    <text evidence="1">The sequence shown here is derived from an EMBL/GenBank/DDBJ whole genome shotgun (WGS) entry which is preliminary data.</text>
</comment>
<dbReference type="STRING" id="1227466.C464_11915"/>
<accession>M0EEZ3</accession>
<dbReference type="RefSeq" id="WP_006113903.1">
    <property type="nucleotide sequence ID" value="NZ_AOJL01000048.1"/>
</dbReference>
<keyword evidence="1" id="KW-0378">Hydrolase</keyword>
<gene>
    <name evidence="1" type="ORF">C464_11915</name>
</gene>
<dbReference type="PATRIC" id="fig|1227466.3.peg.2386"/>
<sequence>MGPHALSPVSQWRAPVDVLNEVEPDADVIGNHEFDYGLDAVSDVTAGSEFPWLATTLVDDEIAYPPEATRGTKSSEFEQIYFERSRLNADVAATVRRRGRGRAGPPGR</sequence>
<dbReference type="Gene3D" id="3.60.21.10">
    <property type="match status" value="1"/>
</dbReference>
<dbReference type="InterPro" id="IPR029052">
    <property type="entry name" value="Metallo-depent_PP-like"/>
</dbReference>
<evidence type="ECO:0000313" key="2">
    <source>
        <dbReference type="Proteomes" id="UP000011509"/>
    </source>
</evidence>
<dbReference type="GO" id="GO:0000166">
    <property type="term" value="F:nucleotide binding"/>
    <property type="evidence" value="ECO:0007669"/>
    <property type="project" value="InterPro"/>
</dbReference>
<dbReference type="SUPFAM" id="SSF56300">
    <property type="entry name" value="Metallo-dependent phosphatases"/>
    <property type="match status" value="1"/>
</dbReference>
<name>M0EEZ3_9EURY</name>
<organism evidence="1 2">
    <name type="scientific">Halorubrum coriense DSM 10284</name>
    <dbReference type="NCBI Taxonomy" id="1227466"/>
    <lineage>
        <taxon>Archaea</taxon>
        <taxon>Methanobacteriati</taxon>
        <taxon>Methanobacteriota</taxon>
        <taxon>Stenosarchaea group</taxon>
        <taxon>Halobacteria</taxon>
        <taxon>Halobacteriales</taxon>
        <taxon>Haloferacaceae</taxon>
        <taxon>Halorubrum</taxon>
    </lineage>
</organism>
<evidence type="ECO:0000313" key="1">
    <source>
        <dbReference type="EMBL" id="ELZ45623.1"/>
    </source>
</evidence>
<dbReference type="AlphaFoldDB" id="M0EEZ3"/>
<dbReference type="GO" id="GO:0016788">
    <property type="term" value="F:hydrolase activity, acting on ester bonds"/>
    <property type="evidence" value="ECO:0007669"/>
    <property type="project" value="InterPro"/>
</dbReference>